<dbReference type="EMBL" id="JAIXMP010000050">
    <property type="protein sequence ID" value="KAI9245670.1"/>
    <property type="molecule type" value="Genomic_DNA"/>
</dbReference>
<evidence type="ECO:0000313" key="4">
    <source>
        <dbReference type="Proteomes" id="UP001209540"/>
    </source>
</evidence>
<dbReference type="Proteomes" id="UP001209540">
    <property type="component" value="Unassembled WGS sequence"/>
</dbReference>
<reference evidence="3" key="2">
    <citation type="submission" date="2023-02" db="EMBL/GenBank/DDBJ databases">
        <authorList>
            <consortium name="DOE Joint Genome Institute"/>
            <person name="Mondo S.J."/>
            <person name="Chang Y."/>
            <person name="Wang Y."/>
            <person name="Ahrendt S."/>
            <person name="Andreopoulos W."/>
            <person name="Barry K."/>
            <person name="Beard J."/>
            <person name="Benny G.L."/>
            <person name="Blankenship S."/>
            <person name="Bonito G."/>
            <person name="Cuomo C."/>
            <person name="Desiro A."/>
            <person name="Gervers K.A."/>
            <person name="Hundley H."/>
            <person name="Kuo A."/>
            <person name="LaButti K."/>
            <person name="Lang B.F."/>
            <person name="Lipzen A."/>
            <person name="O'Donnell K."/>
            <person name="Pangilinan J."/>
            <person name="Reynolds N."/>
            <person name="Sandor L."/>
            <person name="Smith M.W."/>
            <person name="Tsang A."/>
            <person name="Grigoriev I.V."/>
            <person name="Stajich J.E."/>
            <person name="Spatafora J.W."/>
        </authorList>
    </citation>
    <scope>NUCLEOTIDE SEQUENCE</scope>
    <source>
        <strain evidence="3">RSA 2281</strain>
    </source>
</reference>
<keyword evidence="4" id="KW-1185">Reference proteome</keyword>
<feature type="compositionally biased region" description="Polar residues" evidence="1">
    <location>
        <begin position="1"/>
        <end position="11"/>
    </location>
</feature>
<proteinExistence type="predicted"/>
<dbReference type="InterPro" id="IPR013087">
    <property type="entry name" value="Znf_C2H2_type"/>
</dbReference>
<gene>
    <name evidence="3" type="ORF">BDA99DRAFT_285491</name>
</gene>
<feature type="region of interest" description="Disordered" evidence="1">
    <location>
        <begin position="1"/>
        <end position="26"/>
    </location>
</feature>
<comment type="caution">
    <text evidence="3">The sequence shown here is derived from an EMBL/GenBank/DDBJ whole genome shotgun (WGS) entry which is preliminary data.</text>
</comment>
<feature type="domain" description="C2H2-type" evidence="2">
    <location>
        <begin position="50"/>
        <end position="73"/>
    </location>
</feature>
<dbReference type="PROSITE" id="PS00028">
    <property type="entry name" value="ZINC_FINGER_C2H2_1"/>
    <property type="match status" value="1"/>
</dbReference>
<evidence type="ECO:0000313" key="3">
    <source>
        <dbReference type="EMBL" id="KAI9245670.1"/>
    </source>
</evidence>
<sequence>MNECFSSNHSTPVLIPDDRSSLNSRSDVENTDICQLSLPEASSSNKRWNCFVGNCTKTYTRRRDLWRHILPNHLGYSLSYECYMCRKGGIRGKRQFTSRRDTAITHIHECWKREFKKKPGNEFKKVPEKVPDENYKIIEANQRFFNCRFVGCSYGTHEKKNFEEHVFTNHDNLNNKRLVDYCDHCHKVLRMTRTQLISAHKQKCQKKHALEG</sequence>
<reference evidence="3" key="1">
    <citation type="journal article" date="2022" name="IScience">
        <title>Evolution of zygomycete secretomes and the origins of terrestrial fungal ecologies.</title>
        <authorList>
            <person name="Chang Y."/>
            <person name="Wang Y."/>
            <person name="Mondo S."/>
            <person name="Ahrendt S."/>
            <person name="Andreopoulos W."/>
            <person name="Barry K."/>
            <person name="Beard J."/>
            <person name="Benny G.L."/>
            <person name="Blankenship S."/>
            <person name="Bonito G."/>
            <person name="Cuomo C."/>
            <person name="Desiro A."/>
            <person name="Gervers K.A."/>
            <person name="Hundley H."/>
            <person name="Kuo A."/>
            <person name="LaButti K."/>
            <person name="Lang B.F."/>
            <person name="Lipzen A."/>
            <person name="O'Donnell K."/>
            <person name="Pangilinan J."/>
            <person name="Reynolds N."/>
            <person name="Sandor L."/>
            <person name="Smith M.E."/>
            <person name="Tsang A."/>
            <person name="Grigoriev I.V."/>
            <person name="Stajich J.E."/>
            <person name="Spatafora J.W."/>
        </authorList>
    </citation>
    <scope>NUCLEOTIDE SEQUENCE</scope>
    <source>
        <strain evidence="3">RSA 2281</strain>
    </source>
</reference>
<evidence type="ECO:0000256" key="1">
    <source>
        <dbReference type="SAM" id="MobiDB-lite"/>
    </source>
</evidence>
<name>A0AAD5P7K7_9FUNG</name>
<protein>
    <recommendedName>
        <fullName evidence="2">C2H2-type domain-containing protein</fullName>
    </recommendedName>
</protein>
<dbReference type="SMART" id="SM00355">
    <property type="entry name" value="ZnF_C2H2"/>
    <property type="match status" value="2"/>
</dbReference>
<evidence type="ECO:0000259" key="2">
    <source>
        <dbReference type="PROSITE" id="PS00028"/>
    </source>
</evidence>
<dbReference type="AlphaFoldDB" id="A0AAD5P7K7"/>
<accession>A0AAD5P7K7</accession>
<organism evidence="3 4">
    <name type="scientific">Phascolomyces articulosus</name>
    <dbReference type="NCBI Taxonomy" id="60185"/>
    <lineage>
        <taxon>Eukaryota</taxon>
        <taxon>Fungi</taxon>
        <taxon>Fungi incertae sedis</taxon>
        <taxon>Mucoromycota</taxon>
        <taxon>Mucoromycotina</taxon>
        <taxon>Mucoromycetes</taxon>
        <taxon>Mucorales</taxon>
        <taxon>Lichtheimiaceae</taxon>
        <taxon>Phascolomyces</taxon>
    </lineage>
</organism>